<evidence type="ECO:0000256" key="6">
    <source>
        <dbReference type="ARBA" id="ARBA00022826"/>
    </source>
</evidence>
<dbReference type="InterPro" id="IPR010617">
    <property type="entry name" value="TMEM175-like"/>
</dbReference>
<comment type="similarity">
    <text evidence="2">Belongs to the TMEM175 family.</text>
</comment>
<comment type="subcellular location">
    <subcellularLocation>
        <location evidence="1">Membrane</location>
        <topology evidence="1">Multi-pass membrane protein</topology>
    </subcellularLocation>
</comment>
<keyword evidence="9" id="KW-0406">Ion transport</keyword>
<gene>
    <name evidence="14" type="ORF">SAMN05192576_3872</name>
</gene>
<dbReference type="AlphaFoldDB" id="A0A1H0J0A9"/>
<keyword evidence="6" id="KW-0631">Potassium channel</keyword>
<dbReference type="Pfam" id="PF06736">
    <property type="entry name" value="TMEM175"/>
    <property type="match status" value="1"/>
</dbReference>
<name>A0A1H0J0A9_9ACTN</name>
<dbReference type="GO" id="GO:0005267">
    <property type="term" value="F:potassium channel activity"/>
    <property type="evidence" value="ECO:0007669"/>
    <property type="project" value="UniProtKB-KW"/>
</dbReference>
<dbReference type="GO" id="GO:0015252">
    <property type="term" value="F:proton channel activity"/>
    <property type="evidence" value="ECO:0007669"/>
    <property type="project" value="InterPro"/>
</dbReference>
<keyword evidence="4" id="KW-0633">Potassium transport</keyword>
<evidence type="ECO:0000256" key="4">
    <source>
        <dbReference type="ARBA" id="ARBA00022538"/>
    </source>
</evidence>
<feature type="transmembrane region" description="Helical" evidence="13">
    <location>
        <begin position="122"/>
        <end position="146"/>
    </location>
</feature>
<dbReference type="PANTHER" id="PTHR31462">
    <property type="entry name" value="ENDOSOMAL/LYSOSOMAL POTASSIUM CHANNEL TMEM175"/>
    <property type="match status" value="1"/>
</dbReference>
<evidence type="ECO:0000256" key="12">
    <source>
        <dbReference type="ARBA" id="ARBA00034430"/>
    </source>
</evidence>
<feature type="transmembrane region" description="Helical" evidence="13">
    <location>
        <begin position="190"/>
        <end position="206"/>
    </location>
</feature>
<keyword evidence="8 13" id="KW-1133">Transmembrane helix</keyword>
<dbReference type="Proteomes" id="UP000199004">
    <property type="component" value="Unassembled WGS sequence"/>
</dbReference>
<evidence type="ECO:0000256" key="7">
    <source>
        <dbReference type="ARBA" id="ARBA00022958"/>
    </source>
</evidence>
<comment type="catalytic activity">
    <reaction evidence="12">
        <text>K(+)(in) = K(+)(out)</text>
        <dbReference type="Rhea" id="RHEA:29463"/>
        <dbReference type="ChEBI" id="CHEBI:29103"/>
    </reaction>
</comment>
<evidence type="ECO:0000256" key="1">
    <source>
        <dbReference type="ARBA" id="ARBA00004141"/>
    </source>
</evidence>
<evidence type="ECO:0000256" key="5">
    <source>
        <dbReference type="ARBA" id="ARBA00022692"/>
    </source>
</evidence>
<evidence type="ECO:0000256" key="8">
    <source>
        <dbReference type="ARBA" id="ARBA00022989"/>
    </source>
</evidence>
<keyword evidence="10 13" id="KW-0472">Membrane</keyword>
<keyword evidence="5 13" id="KW-0812">Transmembrane</keyword>
<keyword evidence="7" id="KW-0630">Potassium</keyword>
<reference evidence="14 15" key="1">
    <citation type="submission" date="2016-10" db="EMBL/GenBank/DDBJ databases">
        <authorList>
            <person name="de Groot N.N."/>
        </authorList>
    </citation>
    <scope>NUCLEOTIDE SEQUENCE [LARGE SCALE GENOMIC DNA]</scope>
    <source>
        <strain evidence="14 15">CGMCC 1.11147</strain>
    </source>
</reference>
<dbReference type="RefSeq" id="WP_091026455.1">
    <property type="nucleotide sequence ID" value="NZ_BKAE01000012.1"/>
</dbReference>
<dbReference type="EMBL" id="FNIC01000008">
    <property type="protein sequence ID" value="SDO37135.1"/>
    <property type="molecule type" value="Genomic_DNA"/>
</dbReference>
<feature type="transmembrane region" description="Helical" evidence="13">
    <location>
        <begin position="167"/>
        <end position="184"/>
    </location>
</feature>
<proteinExistence type="inferred from homology"/>
<dbReference type="OrthoDB" id="7626281at2"/>
<organism evidence="14 15">
    <name type="scientific">Nocardioides szechwanensis</name>
    <dbReference type="NCBI Taxonomy" id="1005944"/>
    <lineage>
        <taxon>Bacteria</taxon>
        <taxon>Bacillati</taxon>
        <taxon>Actinomycetota</taxon>
        <taxon>Actinomycetes</taxon>
        <taxon>Propionibacteriales</taxon>
        <taxon>Nocardioidaceae</taxon>
        <taxon>Nocardioides</taxon>
    </lineage>
</organism>
<evidence type="ECO:0000256" key="3">
    <source>
        <dbReference type="ARBA" id="ARBA00022448"/>
    </source>
</evidence>
<keyword evidence="3" id="KW-0813">Transport</keyword>
<evidence type="ECO:0000256" key="2">
    <source>
        <dbReference type="ARBA" id="ARBA00006920"/>
    </source>
</evidence>
<evidence type="ECO:0000256" key="10">
    <source>
        <dbReference type="ARBA" id="ARBA00023136"/>
    </source>
</evidence>
<feature type="transmembrane region" description="Helical" evidence="13">
    <location>
        <begin position="88"/>
        <end position="110"/>
    </location>
</feature>
<dbReference type="STRING" id="1005944.SAMN05192576_3872"/>
<dbReference type="PANTHER" id="PTHR31462:SF5">
    <property type="entry name" value="ENDOSOMAL_LYSOSOMAL PROTON CHANNEL TMEM175"/>
    <property type="match status" value="1"/>
</dbReference>
<evidence type="ECO:0000256" key="11">
    <source>
        <dbReference type="ARBA" id="ARBA00023303"/>
    </source>
</evidence>
<feature type="transmembrane region" description="Helical" evidence="13">
    <location>
        <begin position="58"/>
        <end position="76"/>
    </location>
</feature>
<evidence type="ECO:0000313" key="15">
    <source>
        <dbReference type="Proteomes" id="UP000199004"/>
    </source>
</evidence>
<protein>
    <submittedName>
        <fullName evidence="14">Uncharacterized membrane protein</fullName>
    </submittedName>
</protein>
<evidence type="ECO:0000256" key="13">
    <source>
        <dbReference type="SAM" id="Phobius"/>
    </source>
</evidence>
<dbReference type="GO" id="GO:0016020">
    <property type="term" value="C:membrane"/>
    <property type="evidence" value="ECO:0007669"/>
    <property type="project" value="UniProtKB-SubCell"/>
</dbReference>
<keyword evidence="11" id="KW-0407">Ion channel</keyword>
<accession>A0A1H0J0A9</accession>
<keyword evidence="15" id="KW-1185">Reference proteome</keyword>
<evidence type="ECO:0000256" key="9">
    <source>
        <dbReference type="ARBA" id="ARBA00023065"/>
    </source>
</evidence>
<sequence length="209" mass="22838">MAGDAQPTEGVAPSALYGTERMNALSDGVFAIVLTLLVLELKLPERDESILALLADDWHVFLAWLISFLAIARFWLVHHTITAGLRQCHSVTLALNFGVLGAVTLVPFSADIIGTERVAEPWSTVLFAVNIGLLSFTIGLLARHAAREPHLRHPDRPVDALSRHQNHHLYLLPAVTVVAALLAFAEPYLAVGALVAEFVVFGWLSARRR</sequence>
<evidence type="ECO:0000313" key="14">
    <source>
        <dbReference type="EMBL" id="SDO37135.1"/>
    </source>
</evidence>